<dbReference type="EMBL" id="JACCAA010000001">
    <property type="protein sequence ID" value="NYG58240.1"/>
    <property type="molecule type" value="Genomic_DNA"/>
</dbReference>
<dbReference type="RefSeq" id="WP_179501418.1">
    <property type="nucleotide sequence ID" value="NZ_JACCAA010000001.1"/>
</dbReference>
<evidence type="ECO:0000259" key="1">
    <source>
        <dbReference type="PROSITE" id="PS51186"/>
    </source>
</evidence>
<dbReference type="FunFam" id="3.40.630.30:FF:000047">
    <property type="entry name" value="Acetyltransferase, GNAT family"/>
    <property type="match status" value="1"/>
</dbReference>
<dbReference type="Pfam" id="PF13302">
    <property type="entry name" value="Acetyltransf_3"/>
    <property type="match status" value="1"/>
</dbReference>
<reference evidence="2 3" key="1">
    <citation type="submission" date="2020-07" db="EMBL/GenBank/DDBJ databases">
        <title>Sequencing the genomes of 1000 actinobacteria strains.</title>
        <authorList>
            <person name="Klenk H.-P."/>
        </authorList>
    </citation>
    <scope>NUCLEOTIDE SEQUENCE [LARGE SCALE GENOMIC DNA]</scope>
    <source>
        <strain evidence="2 3">DSM 23819</strain>
    </source>
</reference>
<dbReference type="AlphaFoldDB" id="A0A7Y9RXT6"/>
<organism evidence="2 3">
    <name type="scientific">Nocardioides daedukensis</name>
    <dbReference type="NCBI Taxonomy" id="634462"/>
    <lineage>
        <taxon>Bacteria</taxon>
        <taxon>Bacillati</taxon>
        <taxon>Actinomycetota</taxon>
        <taxon>Actinomycetes</taxon>
        <taxon>Propionibacteriales</taxon>
        <taxon>Nocardioidaceae</taxon>
        <taxon>Nocardioides</taxon>
    </lineage>
</organism>
<dbReference type="Proteomes" id="UP000540656">
    <property type="component" value="Unassembled WGS sequence"/>
</dbReference>
<dbReference type="GO" id="GO:1990189">
    <property type="term" value="F:protein N-terminal-serine acetyltransferase activity"/>
    <property type="evidence" value="ECO:0007669"/>
    <property type="project" value="TreeGrafter"/>
</dbReference>
<dbReference type="PROSITE" id="PS51186">
    <property type="entry name" value="GNAT"/>
    <property type="match status" value="1"/>
</dbReference>
<evidence type="ECO:0000313" key="2">
    <source>
        <dbReference type="EMBL" id="NYG58240.1"/>
    </source>
</evidence>
<proteinExistence type="predicted"/>
<dbReference type="PANTHER" id="PTHR43441">
    <property type="entry name" value="RIBOSOMAL-PROTEIN-SERINE ACETYLTRANSFERASE"/>
    <property type="match status" value="1"/>
</dbReference>
<evidence type="ECO:0000313" key="3">
    <source>
        <dbReference type="Proteomes" id="UP000540656"/>
    </source>
</evidence>
<keyword evidence="3" id="KW-1185">Reference proteome</keyword>
<accession>A0A7Y9RXT6</accession>
<dbReference type="InterPro" id="IPR016181">
    <property type="entry name" value="Acyl_CoA_acyltransferase"/>
</dbReference>
<keyword evidence="2" id="KW-0808">Transferase</keyword>
<dbReference type="Gene3D" id="3.40.630.30">
    <property type="match status" value="1"/>
</dbReference>
<dbReference type="PANTHER" id="PTHR43441:SF2">
    <property type="entry name" value="FAMILY ACETYLTRANSFERASE, PUTATIVE (AFU_ORTHOLOGUE AFUA_7G00850)-RELATED"/>
    <property type="match status" value="1"/>
</dbReference>
<comment type="caution">
    <text evidence="2">The sequence shown here is derived from an EMBL/GenBank/DDBJ whole genome shotgun (WGS) entry which is preliminary data.</text>
</comment>
<dbReference type="SUPFAM" id="SSF55729">
    <property type="entry name" value="Acyl-CoA N-acyltransferases (Nat)"/>
    <property type="match status" value="1"/>
</dbReference>
<feature type="domain" description="N-acetyltransferase" evidence="1">
    <location>
        <begin position="40"/>
        <end position="191"/>
    </location>
</feature>
<sequence length="234" mass="26087">MNELRTNEFDQPIGPAVEGWATAPFPDVTAMQGTWCRVEPLLREHADELYDELCGPGNESLWTYLGVGPFADRGEFADHIEARADATDSVTVVVRDREGRACGIASYLRVDRVNGSVEVGSITLGPRLQRTAAATEAQYLLANHVFGLGYRRYEWKCDALNEPSRRAAERLGFTHEGTFRHAVVYKGRSRDTAWFSIIDDEWPSLAQALRAWLDESNQPDGSQLKSLEGVRASL</sequence>
<name>A0A7Y9RXT6_9ACTN</name>
<gene>
    <name evidence="2" type="ORF">BJ980_001163</name>
</gene>
<dbReference type="InterPro" id="IPR051908">
    <property type="entry name" value="Ribosomal_N-acetyltransferase"/>
</dbReference>
<dbReference type="GO" id="GO:0008999">
    <property type="term" value="F:protein-N-terminal-alanine acetyltransferase activity"/>
    <property type="evidence" value="ECO:0007669"/>
    <property type="project" value="TreeGrafter"/>
</dbReference>
<dbReference type="InterPro" id="IPR000182">
    <property type="entry name" value="GNAT_dom"/>
</dbReference>
<protein>
    <submittedName>
        <fullName evidence="2">RimJ/RimL family protein N-acetyltransferase</fullName>
    </submittedName>
</protein>